<dbReference type="PANTHER" id="PTHR11257:SF13">
    <property type="entry name" value="GEO07322P1"/>
    <property type="match status" value="1"/>
</dbReference>
<gene>
    <name evidence="1" type="ORF">g.19480</name>
</gene>
<dbReference type="SUPFAM" id="SSF100910">
    <property type="entry name" value="Chemosensory protein Csp2"/>
    <property type="match status" value="1"/>
</dbReference>
<protein>
    <submittedName>
        <fullName evidence="1">Uncharacterized protein</fullName>
    </submittedName>
</protein>
<proteinExistence type="predicted"/>
<dbReference type="Gene3D" id="1.10.2080.10">
    <property type="entry name" value="Insect odorant-binding protein A10/Ejaculatory bulb-specific protein 3"/>
    <property type="match status" value="1"/>
</dbReference>
<organism evidence="1">
    <name type="scientific">Clastoptera arizonana</name>
    <name type="common">Arizona spittle bug</name>
    <dbReference type="NCBI Taxonomy" id="38151"/>
    <lineage>
        <taxon>Eukaryota</taxon>
        <taxon>Metazoa</taxon>
        <taxon>Ecdysozoa</taxon>
        <taxon>Arthropoda</taxon>
        <taxon>Hexapoda</taxon>
        <taxon>Insecta</taxon>
        <taxon>Pterygota</taxon>
        <taxon>Neoptera</taxon>
        <taxon>Paraneoptera</taxon>
        <taxon>Hemiptera</taxon>
        <taxon>Auchenorrhyncha</taxon>
        <taxon>Cercopoidea</taxon>
        <taxon>Clastopteridae</taxon>
        <taxon>Clastoptera</taxon>
    </lineage>
</organism>
<dbReference type="PANTHER" id="PTHR11257">
    <property type="entry name" value="CHEMOSENSORY PROTEIN-RELATED"/>
    <property type="match status" value="1"/>
</dbReference>
<dbReference type="Pfam" id="PF03392">
    <property type="entry name" value="OS-D"/>
    <property type="match status" value="1"/>
</dbReference>
<reference evidence="1" key="1">
    <citation type="submission" date="2015-12" db="EMBL/GenBank/DDBJ databases">
        <title>De novo transcriptome assembly of four potential Pierce s Disease insect vectors from Arizona vineyards.</title>
        <authorList>
            <person name="Tassone E.E."/>
        </authorList>
    </citation>
    <scope>NUCLEOTIDE SEQUENCE</scope>
</reference>
<evidence type="ECO:0000313" key="1">
    <source>
        <dbReference type="EMBL" id="JAS34187.1"/>
    </source>
</evidence>
<dbReference type="AlphaFoldDB" id="A0A1B6E8F2"/>
<dbReference type="EMBL" id="GEDC01003111">
    <property type="protein sequence ID" value="JAS34187.1"/>
    <property type="molecule type" value="Transcribed_RNA"/>
</dbReference>
<feature type="non-terminal residue" evidence="1">
    <location>
        <position position="1"/>
    </location>
</feature>
<sequence>AVLCLLLLIAIVAATAPNAEVAQKIVQNDRALNQYIKCFLDKGPCSPEVREIKEHIPKTIKDKCASCTEEQKTVYRTSMNFIKNNKPDDWSALLKKFDPEGKHKTDLDEFLAN</sequence>
<dbReference type="InterPro" id="IPR005055">
    <property type="entry name" value="A10/PebIII"/>
</dbReference>
<name>A0A1B6E8F2_9HEMI</name>
<dbReference type="InterPro" id="IPR036682">
    <property type="entry name" value="OS_D_A10/PebIII_sf"/>
</dbReference>
<accession>A0A1B6E8F2</accession>